<reference evidence="3 4" key="1">
    <citation type="submission" date="2015-03" db="EMBL/GenBank/DDBJ databases">
        <title>Genomics and transcriptomics of the oil-accumulating basidiomycete yeast T. oleaginosus allow insights into substrate utilization and the diverse evolutionary trajectories of mating systems in fungi.</title>
        <authorList>
            <consortium name="DOE Joint Genome Institute"/>
            <person name="Kourist R."/>
            <person name="Kracht O."/>
            <person name="Bracharz F."/>
            <person name="Lipzen A."/>
            <person name="Nolan M."/>
            <person name="Ohm R."/>
            <person name="Grigoriev I."/>
            <person name="Sun S."/>
            <person name="Heitman J."/>
            <person name="Bruck T."/>
            <person name="Nowrousian M."/>
        </authorList>
    </citation>
    <scope>NUCLEOTIDE SEQUENCE [LARGE SCALE GENOMIC DNA]</scope>
    <source>
        <strain evidence="3 4">IBC0246</strain>
    </source>
</reference>
<dbReference type="Proteomes" id="UP000053611">
    <property type="component" value="Unassembled WGS sequence"/>
</dbReference>
<evidence type="ECO:0000256" key="2">
    <source>
        <dbReference type="SAM" id="MobiDB-lite"/>
    </source>
</evidence>
<keyword evidence="4" id="KW-1185">Reference proteome</keyword>
<dbReference type="EMBL" id="KQ087191">
    <property type="protein sequence ID" value="KLT43877.1"/>
    <property type="molecule type" value="Genomic_DNA"/>
</dbReference>
<evidence type="ECO:0000313" key="4">
    <source>
        <dbReference type="Proteomes" id="UP000053611"/>
    </source>
</evidence>
<feature type="compositionally biased region" description="Low complexity" evidence="2">
    <location>
        <begin position="344"/>
        <end position="370"/>
    </location>
</feature>
<organism evidence="3 4">
    <name type="scientific">Cutaneotrichosporon oleaginosum</name>
    <dbReference type="NCBI Taxonomy" id="879819"/>
    <lineage>
        <taxon>Eukaryota</taxon>
        <taxon>Fungi</taxon>
        <taxon>Dikarya</taxon>
        <taxon>Basidiomycota</taxon>
        <taxon>Agaricomycotina</taxon>
        <taxon>Tremellomycetes</taxon>
        <taxon>Trichosporonales</taxon>
        <taxon>Trichosporonaceae</taxon>
        <taxon>Cutaneotrichosporon</taxon>
    </lineage>
</organism>
<feature type="region of interest" description="Disordered" evidence="2">
    <location>
        <begin position="176"/>
        <end position="424"/>
    </location>
</feature>
<dbReference type="AlphaFoldDB" id="A0A0J0XS10"/>
<feature type="compositionally biased region" description="Polar residues" evidence="2">
    <location>
        <begin position="279"/>
        <end position="289"/>
    </location>
</feature>
<proteinExistence type="predicted"/>
<name>A0A0J0XS10_9TREE</name>
<protein>
    <submittedName>
        <fullName evidence="3">Uncharacterized protein</fullName>
    </submittedName>
</protein>
<dbReference type="GeneID" id="28986566"/>
<feature type="coiled-coil region" evidence="1">
    <location>
        <begin position="463"/>
        <end position="504"/>
    </location>
</feature>
<feature type="compositionally biased region" description="Polar residues" evidence="2">
    <location>
        <begin position="371"/>
        <end position="387"/>
    </location>
</feature>
<sequence>MPPPTPAALSLDGERFRRKHLSFILGDIDGMTAFKAAVGSTPGRVHPNVVRATPFFANRGPSRRIGTVINTYALTLRAVNDTENRELEKLFFDENAILLPLRLACCACTEARVKCFARREGAGYVCAATKKAFQDDKTVLQWVAHWRESAPYDSCGSEAEWLADLDEVITVMRINAPSQTDRQQTERRWPANTNADQLVRAGVVGETDLRHDATAPQQDGEDSEPPRKRRHVSPDGLEHRDIRPAPRRSNEGPSFRSVSGPSHHRSVSTTSREHESLPSPATTSRSANSPLDPEHRNPHISITDAHHLHHPSMHPGPRSRSTSYSVPSSHSRPPYPSQLHPNAQPHFYPQPHPQHSQHSQQPQNSQQGQQRTVSASSSRLRANSHQPSALPLAHPHSSQRVSAGPRSASYSQPSTPKVPHQPQDDEMVGRAKEYFYTLQGYLDTALALIRADEAALAAVGGGLDQLDRRKAELQEEQKRLKIDIRDRTNEVRRMREEMLALRNDTRVWPNEEGKGRGNGV</sequence>
<evidence type="ECO:0000313" key="3">
    <source>
        <dbReference type="EMBL" id="KLT43877.1"/>
    </source>
</evidence>
<dbReference type="RefSeq" id="XP_018280368.1">
    <property type="nucleotide sequence ID" value="XM_018425963.1"/>
</dbReference>
<feature type="compositionally biased region" description="Basic and acidic residues" evidence="2">
    <location>
        <begin position="232"/>
        <end position="250"/>
    </location>
</feature>
<feature type="compositionally biased region" description="Low complexity" evidence="2">
    <location>
        <begin position="318"/>
        <end position="332"/>
    </location>
</feature>
<accession>A0A0J0XS10</accession>
<keyword evidence="1" id="KW-0175">Coiled coil</keyword>
<evidence type="ECO:0000256" key="1">
    <source>
        <dbReference type="SAM" id="Coils"/>
    </source>
</evidence>
<gene>
    <name evidence="3" type="ORF">CC85DRAFT_311485</name>
</gene>